<dbReference type="Gene3D" id="3.40.50.720">
    <property type="entry name" value="NAD(P)-binding Rossmann-like Domain"/>
    <property type="match status" value="1"/>
</dbReference>
<reference evidence="2" key="1">
    <citation type="journal article" date="2017" name="Nat. Ecol. Evol.">
        <title>Genome expansion and lineage-specific genetic innovations in the forest pathogenic fungi Armillaria.</title>
        <authorList>
            <person name="Sipos G."/>
            <person name="Prasanna A.N."/>
            <person name="Walter M.C."/>
            <person name="O'Connor E."/>
            <person name="Balint B."/>
            <person name="Krizsan K."/>
            <person name="Kiss B."/>
            <person name="Hess J."/>
            <person name="Varga T."/>
            <person name="Slot J."/>
            <person name="Riley R."/>
            <person name="Boka B."/>
            <person name="Rigling D."/>
            <person name="Barry K."/>
            <person name="Lee J."/>
            <person name="Mihaltcheva S."/>
            <person name="LaButti K."/>
            <person name="Lipzen A."/>
            <person name="Waldron R."/>
            <person name="Moloney N.M."/>
            <person name="Sperisen C."/>
            <person name="Kredics L."/>
            <person name="Vagvoelgyi C."/>
            <person name="Patrignani A."/>
            <person name="Fitzpatrick D."/>
            <person name="Nagy I."/>
            <person name="Doyle S."/>
            <person name="Anderson J.B."/>
            <person name="Grigoriev I.V."/>
            <person name="Gueldener U."/>
            <person name="Muensterkoetter M."/>
            <person name="Nagy L.G."/>
        </authorList>
    </citation>
    <scope>NUCLEOTIDE SEQUENCE [LARGE SCALE GENOMIC DNA]</scope>
    <source>
        <strain evidence="2">Ar21-2</strain>
    </source>
</reference>
<dbReference type="OrthoDB" id="429813at2759"/>
<dbReference type="STRING" id="47427.A0A2H3CMG0"/>
<dbReference type="Proteomes" id="UP000217790">
    <property type="component" value="Unassembled WGS sequence"/>
</dbReference>
<sequence>FEGHVWELVNLVKITRRSSAKDVCVLFASSIAVIGQYPSQPVPEHPVPPESTAELRYPEAKWVCEELLLLLEGKIRGSSVRTGQMTGSEGAGAWNESEHFPVVVDASTS</sequence>
<evidence type="ECO:0000313" key="2">
    <source>
        <dbReference type="Proteomes" id="UP000217790"/>
    </source>
</evidence>
<dbReference type="AlphaFoldDB" id="A0A2H3CMG0"/>
<accession>A0A2H3CMG0</accession>
<organism evidence="1 2">
    <name type="scientific">Armillaria gallica</name>
    <name type="common">Bulbous honey fungus</name>
    <name type="synonym">Armillaria bulbosa</name>
    <dbReference type="NCBI Taxonomy" id="47427"/>
    <lineage>
        <taxon>Eukaryota</taxon>
        <taxon>Fungi</taxon>
        <taxon>Dikarya</taxon>
        <taxon>Basidiomycota</taxon>
        <taxon>Agaricomycotina</taxon>
        <taxon>Agaricomycetes</taxon>
        <taxon>Agaricomycetidae</taxon>
        <taxon>Agaricales</taxon>
        <taxon>Marasmiineae</taxon>
        <taxon>Physalacriaceae</taxon>
        <taxon>Armillaria</taxon>
    </lineage>
</organism>
<gene>
    <name evidence="1" type="ORF">ARMGADRAFT_1133381</name>
</gene>
<name>A0A2H3CMG0_ARMGA</name>
<dbReference type="SUPFAM" id="SSF51735">
    <property type="entry name" value="NAD(P)-binding Rossmann-fold domains"/>
    <property type="match status" value="1"/>
</dbReference>
<proteinExistence type="predicted"/>
<keyword evidence="2" id="KW-1185">Reference proteome</keyword>
<feature type="non-terminal residue" evidence="1">
    <location>
        <position position="1"/>
    </location>
</feature>
<dbReference type="InterPro" id="IPR036291">
    <property type="entry name" value="NAD(P)-bd_dom_sf"/>
</dbReference>
<dbReference type="EMBL" id="KZ293700">
    <property type="protein sequence ID" value="PBK84251.1"/>
    <property type="molecule type" value="Genomic_DNA"/>
</dbReference>
<dbReference type="InParanoid" id="A0A2H3CMG0"/>
<evidence type="ECO:0000313" key="1">
    <source>
        <dbReference type="EMBL" id="PBK84251.1"/>
    </source>
</evidence>
<protein>
    <submittedName>
        <fullName evidence="1">Uncharacterized protein</fullName>
    </submittedName>
</protein>